<name>X1R644_9ZZZZ</name>
<accession>X1R644</accession>
<protein>
    <submittedName>
        <fullName evidence="1">Uncharacterized protein</fullName>
    </submittedName>
</protein>
<dbReference type="EMBL" id="BARW01005154">
    <property type="protein sequence ID" value="GAI76013.1"/>
    <property type="molecule type" value="Genomic_DNA"/>
</dbReference>
<proteinExistence type="predicted"/>
<dbReference type="AlphaFoldDB" id="X1R644"/>
<sequence>MRDNRNQKLRRKTIDEENPQIFAFLNRFGTQPEHKESNNYNNLKSKY</sequence>
<comment type="caution">
    <text evidence="1">The sequence shown here is derived from an EMBL/GenBank/DDBJ whole genome shotgun (WGS) entry which is preliminary data.</text>
</comment>
<reference evidence="1" key="1">
    <citation type="journal article" date="2014" name="Front. Microbiol.">
        <title>High frequency of phylogenetically diverse reductive dehalogenase-homologous genes in deep subseafloor sedimentary metagenomes.</title>
        <authorList>
            <person name="Kawai M."/>
            <person name="Futagami T."/>
            <person name="Toyoda A."/>
            <person name="Takaki Y."/>
            <person name="Nishi S."/>
            <person name="Hori S."/>
            <person name="Arai W."/>
            <person name="Tsubouchi T."/>
            <person name="Morono Y."/>
            <person name="Uchiyama I."/>
            <person name="Ito T."/>
            <person name="Fujiyama A."/>
            <person name="Inagaki F."/>
            <person name="Takami H."/>
        </authorList>
    </citation>
    <scope>NUCLEOTIDE SEQUENCE</scope>
    <source>
        <strain evidence="1">Expedition CK06-06</strain>
    </source>
</reference>
<evidence type="ECO:0000313" key="1">
    <source>
        <dbReference type="EMBL" id="GAI76013.1"/>
    </source>
</evidence>
<organism evidence="1">
    <name type="scientific">marine sediment metagenome</name>
    <dbReference type="NCBI Taxonomy" id="412755"/>
    <lineage>
        <taxon>unclassified sequences</taxon>
        <taxon>metagenomes</taxon>
        <taxon>ecological metagenomes</taxon>
    </lineage>
</organism>
<gene>
    <name evidence="1" type="ORF">S12H4_11468</name>
</gene>